<organism evidence="2 3">
    <name type="scientific">Flavobacterium myungsuense</name>
    <dbReference type="NCBI Taxonomy" id="651823"/>
    <lineage>
        <taxon>Bacteria</taxon>
        <taxon>Pseudomonadati</taxon>
        <taxon>Bacteroidota</taxon>
        <taxon>Flavobacteriia</taxon>
        <taxon>Flavobacteriales</taxon>
        <taxon>Flavobacteriaceae</taxon>
        <taxon>Flavobacterium</taxon>
    </lineage>
</organism>
<evidence type="ECO:0008006" key="4">
    <source>
        <dbReference type="Google" id="ProtNLM"/>
    </source>
</evidence>
<evidence type="ECO:0000256" key="1">
    <source>
        <dbReference type="SAM" id="SignalP"/>
    </source>
</evidence>
<name>A0ABW3IXM7_9FLAO</name>
<proteinExistence type="predicted"/>
<accession>A0ABW3IXM7</accession>
<protein>
    <recommendedName>
        <fullName evidence="4">Transporter</fullName>
    </recommendedName>
</protein>
<dbReference type="Proteomes" id="UP001597051">
    <property type="component" value="Unassembled WGS sequence"/>
</dbReference>
<dbReference type="RefSeq" id="WP_379755620.1">
    <property type="nucleotide sequence ID" value="NZ_JBHSYB010000020.1"/>
</dbReference>
<keyword evidence="1" id="KW-0732">Signal</keyword>
<feature type="signal peptide" evidence="1">
    <location>
        <begin position="1"/>
        <end position="23"/>
    </location>
</feature>
<dbReference type="EMBL" id="JBHTIZ010000005">
    <property type="protein sequence ID" value="MFD0982947.1"/>
    <property type="molecule type" value="Genomic_DNA"/>
</dbReference>
<keyword evidence="3" id="KW-1185">Reference proteome</keyword>
<comment type="caution">
    <text evidence="2">The sequence shown here is derived from an EMBL/GenBank/DDBJ whole genome shotgun (WGS) entry which is preliminary data.</text>
</comment>
<feature type="chain" id="PRO_5047422710" description="Transporter" evidence="1">
    <location>
        <begin position="24"/>
        <end position="304"/>
    </location>
</feature>
<reference evidence="3" key="1">
    <citation type="journal article" date="2019" name="Int. J. Syst. Evol. Microbiol.">
        <title>The Global Catalogue of Microorganisms (GCM) 10K type strain sequencing project: providing services to taxonomists for standard genome sequencing and annotation.</title>
        <authorList>
            <consortium name="The Broad Institute Genomics Platform"/>
            <consortium name="The Broad Institute Genome Sequencing Center for Infectious Disease"/>
            <person name="Wu L."/>
            <person name="Ma J."/>
        </authorList>
    </citation>
    <scope>NUCLEOTIDE SEQUENCE [LARGE SCALE GENOMIC DNA]</scope>
    <source>
        <strain evidence="3">CECT 7649</strain>
    </source>
</reference>
<sequence length="304" mass="33780">MIQTSFKILTIFILSLTTYYANAQGCSDAGFCTINSIKPNSSDTIIKSTNQVKVGVSLGSADNSISIFGNYIEYNRQVTNSFGIDAKITSLSQSGNGISNFGISDIYLTGNYKVNEKLKLILGTKIPLTAGNKKKNNIALPMDYQSSLGTFDLIFGAGYEIKKLQIVLAFQQPLSQNKNEFLAENYPINSKISDFQSTNQFKRSSDVLLRVSYPMKLGEKFRITPSLLPIFHLSNDKYTDDLEIENEIKGSQGLTLNGNAYLDYEINSKSDLQLNVGIPFVVRDARPDGLTRSFIVNLEYKVKF</sequence>
<gene>
    <name evidence="2" type="ORF">ACFQ0S_00520</name>
</gene>
<evidence type="ECO:0000313" key="2">
    <source>
        <dbReference type="EMBL" id="MFD0982947.1"/>
    </source>
</evidence>
<evidence type="ECO:0000313" key="3">
    <source>
        <dbReference type="Proteomes" id="UP001597051"/>
    </source>
</evidence>